<feature type="domain" description="TNase-like" evidence="1">
    <location>
        <begin position="1"/>
        <end position="115"/>
    </location>
</feature>
<dbReference type="PANTHER" id="PTHR12302">
    <property type="entry name" value="EBNA2 BINDING PROTEIN P100"/>
    <property type="match status" value="1"/>
</dbReference>
<dbReference type="InterPro" id="IPR035437">
    <property type="entry name" value="SNase_OB-fold_sf"/>
</dbReference>
<proteinExistence type="predicted"/>
<evidence type="ECO:0000313" key="3">
    <source>
        <dbReference type="Proteomes" id="UP000326202"/>
    </source>
</evidence>
<dbReference type="PANTHER" id="PTHR12302:SF26">
    <property type="entry name" value="BLR1266 PROTEIN"/>
    <property type="match status" value="1"/>
</dbReference>
<dbReference type="SUPFAM" id="SSF50199">
    <property type="entry name" value="Staphylococcal nuclease"/>
    <property type="match status" value="1"/>
</dbReference>
<evidence type="ECO:0000313" key="2">
    <source>
        <dbReference type="EMBL" id="QEX16838.1"/>
    </source>
</evidence>
<protein>
    <recommendedName>
        <fullName evidence="1">TNase-like domain-containing protein</fullName>
    </recommendedName>
</protein>
<dbReference type="EMBL" id="CP042906">
    <property type="protein sequence ID" value="QEX16838.1"/>
    <property type="molecule type" value="Genomic_DNA"/>
</dbReference>
<dbReference type="Gene3D" id="2.40.50.90">
    <property type="match status" value="1"/>
</dbReference>
<dbReference type="Proteomes" id="UP000326202">
    <property type="component" value="Chromosome"/>
</dbReference>
<dbReference type="AlphaFoldDB" id="A0A5J6MH49"/>
<dbReference type="KEGG" id="htq:FRZ44_21330"/>
<keyword evidence="3" id="KW-1185">Reference proteome</keyword>
<accession>A0A5J6MH49</accession>
<evidence type="ECO:0000259" key="1">
    <source>
        <dbReference type="PROSITE" id="PS50830"/>
    </source>
</evidence>
<organism evidence="2 3">
    <name type="scientific">Hypericibacter terrae</name>
    <dbReference type="NCBI Taxonomy" id="2602015"/>
    <lineage>
        <taxon>Bacteria</taxon>
        <taxon>Pseudomonadati</taxon>
        <taxon>Pseudomonadota</taxon>
        <taxon>Alphaproteobacteria</taxon>
        <taxon>Rhodospirillales</taxon>
        <taxon>Dongiaceae</taxon>
        <taxon>Hypericibacter</taxon>
    </lineage>
</organism>
<sequence>MVDGDTLEIHGTRIRLFGIDAPESRQLCEAQGQQYRCGQKAAFALADHVGSSPVTCDPRDTDRYGRTVAVCYLGSEDLNAWMVSQGWALAYRHYSTDYVPQEEAAHAAGLGIWAGTFTAPWDWRAQERGETTTSGPQTPIPQDATQQCRKVCTTGKACGNSCISRSKTCHKAPGCACDAQQ</sequence>
<dbReference type="PROSITE" id="PS50830">
    <property type="entry name" value="TNASE_3"/>
    <property type="match status" value="1"/>
</dbReference>
<dbReference type="Pfam" id="PF00565">
    <property type="entry name" value="SNase"/>
    <property type="match status" value="1"/>
</dbReference>
<dbReference type="SMART" id="SM00318">
    <property type="entry name" value="SNc"/>
    <property type="match status" value="1"/>
</dbReference>
<dbReference type="InterPro" id="IPR016071">
    <property type="entry name" value="Staphylococal_nuclease_OB-fold"/>
</dbReference>
<name>A0A5J6MH49_9PROT</name>
<gene>
    <name evidence="2" type="ORF">FRZ44_21330</name>
</gene>
<reference evidence="2 3" key="1">
    <citation type="submission" date="2019-08" db="EMBL/GenBank/DDBJ databases">
        <title>Hyperibacter terrae gen. nov., sp. nov. and Hyperibacter viscosus sp. nov., two new members in the family Rhodospirillaceae isolated from the rhizosphere of Hypericum perforatum.</title>
        <authorList>
            <person name="Noviana Z."/>
        </authorList>
    </citation>
    <scope>NUCLEOTIDE SEQUENCE [LARGE SCALE GENOMIC DNA]</scope>
    <source>
        <strain evidence="2 3">R5913</strain>
    </source>
</reference>